<dbReference type="PANTHER" id="PTHR42894:SF1">
    <property type="entry name" value="N-(5'-PHOSPHORIBOSYL)ANTHRANILATE ISOMERASE"/>
    <property type="match status" value="1"/>
</dbReference>
<name>A0AA37DGE5_9FIRM</name>
<dbReference type="Pfam" id="PF00697">
    <property type="entry name" value="PRAI"/>
    <property type="match status" value="1"/>
</dbReference>
<dbReference type="GeneID" id="86940419"/>
<dbReference type="InterPro" id="IPR011060">
    <property type="entry name" value="RibuloseP-bd_barrel"/>
</dbReference>
<feature type="domain" description="N-(5'phosphoribosyl) anthranilate isomerase (PRAI)" evidence="10">
    <location>
        <begin position="6"/>
        <end position="195"/>
    </location>
</feature>
<accession>A0AA37DGE5</accession>
<keyword evidence="12" id="KW-1185">Reference proteome</keyword>
<dbReference type="GO" id="GO:0004640">
    <property type="term" value="F:phosphoribosylanthranilate isomerase activity"/>
    <property type="evidence" value="ECO:0007669"/>
    <property type="project" value="UniProtKB-UniRule"/>
</dbReference>
<evidence type="ECO:0000256" key="5">
    <source>
        <dbReference type="ARBA" id="ARBA00022605"/>
    </source>
</evidence>
<evidence type="ECO:0000256" key="4">
    <source>
        <dbReference type="ARBA" id="ARBA00022272"/>
    </source>
</evidence>
<evidence type="ECO:0000259" key="10">
    <source>
        <dbReference type="Pfam" id="PF00697"/>
    </source>
</evidence>
<reference evidence="11 12" key="1">
    <citation type="submission" date="2011-10" db="EMBL/GenBank/DDBJ databases">
        <title>The Genome Sequence of Lachnospiraceae bacterium ACC2.</title>
        <authorList>
            <consortium name="The Broad Institute Genome Sequencing Platform"/>
            <person name="Earl A."/>
            <person name="Ward D."/>
            <person name="Feldgarden M."/>
            <person name="Gevers D."/>
            <person name="Sizova M."/>
            <person name="Hazen A."/>
            <person name="Epstein S."/>
            <person name="Young S.K."/>
            <person name="Zeng Q."/>
            <person name="Gargeya S."/>
            <person name="Fitzgerald M."/>
            <person name="Haas B."/>
            <person name="Abouelleil A."/>
            <person name="Alvarado L."/>
            <person name="Arachchi H.M."/>
            <person name="Berlin A."/>
            <person name="Brown A."/>
            <person name="Chapman S.B."/>
            <person name="Chen Z."/>
            <person name="Dunbar C."/>
            <person name="Freedman E."/>
            <person name="Gearin G."/>
            <person name="Goldberg J."/>
            <person name="Griggs A."/>
            <person name="Gujja S."/>
            <person name="Heiman D."/>
            <person name="Howarth C."/>
            <person name="Larson L."/>
            <person name="Lui A."/>
            <person name="MacDonald P.J.P."/>
            <person name="Montmayeur A."/>
            <person name="Murphy C."/>
            <person name="Neiman D."/>
            <person name="Pearson M."/>
            <person name="Priest M."/>
            <person name="Roberts A."/>
            <person name="Saif S."/>
            <person name="Shea T."/>
            <person name="Shenoy N."/>
            <person name="Sisk P."/>
            <person name="Stolte C."/>
            <person name="Sykes S."/>
            <person name="Wortman J."/>
            <person name="Nusbaum C."/>
            <person name="Birren B."/>
        </authorList>
    </citation>
    <scope>NUCLEOTIDE SEQUENCE [LARGE SCALE GENOMIC DNA]</scope>
    <source>
        <strain evidence="11 12">ACC2</strain>
    </source>
</reference>
<keyword evidence="6 9" id="KW-0822">Tryptophan biosynthesis</keyword>
<comment type="pathway">
    <text evidence="2 9">Amino-acid biosynthesis; L-tryptophan biosynthesis; L-tryptophan from chorismate: step 3/5.</text>
</comment>
<proteinExistence type="inferred from homology"/>
<evidence type="ECO:0000256" key="9">
    <source>
        <dbReference type="HAMAP-Rule" id="MF_00135"/>
    </source>
</evidence>
<dbReference type="PANTHER" id="PTHR42894">
    <property type="entry name" value="N-(5'-PHOSPHORIBOSYL)ANTHRANILATE ISOMERASE"/>
    <property type="match status" value="1"/>
</dbReference>
<evidence type="ECO:0000256" key="6">
    <source>
        <dbReference type="ARBA" id="ARBA00022822"/>
    </source>
</evidence>
<organism evidence="11 12">
    <name type="scientific">Stomatobaculum longum</name>
    <dbReference type="NCBI Taxonomy" id="796942"/>
    <lineage>
        <taxon>Bacteria</taxon>
        <taxon>Bacillati</taxon>
        <taxon>Bacillota</taxon>
        <taxon>Clostridia</taxon>
        <taxon>Lachnospirales</taxon>
        <taxon>Lachnospiraceae</taxon>
        <taxon>Stomatobaculum</taxon>
    </lineage>
</organism>
<gene>
    <name evidence="9" type="primary">trpF</name>
    <name evidence="11" type="ORF">HMPREF9623_00639</name>
</gene>
<dbReference type="EC" id="5.3.1.24" evidence="3 9"/>
<dbReference type="AlphaFoldDB" id="A0AA37DGE5"/>
<dbReference type="GO" id="GO:0000162">
    <property type="term" value="P:L-tryptophan biosynthetic process"/>
    <property type="evidence" value="ECO:0007669"/>
    <property type="project" value="UniProtKB-UniRule"/>
</dbReference>
<dbReference type="HAMAP" id="MF_00135">
    <property type="entry name" value="PRAI"/>
    <property type="match status" value="1"/>
</dbReference>
<comment type="similarity">
    <text evidence="9">Belongs to the TrpF family.</text>
</comment>
<dbReference type="RefSeq" id="WP_009532472.1">
    <property type="nucleotide sequence ID" value="NZ_CAUOLT010000038.1"/>
</dbReference>
<evidence type="ECO:0000313" key="11">
    <source>
        <dbReference type="EMBL" id="EHO17040.1"/>
    </source>
</evidence>
<evidence type="ECO:0000256" key="8">
    <source>
        <dbReference type="ARBA" id="ARBA00023235"/>
    </source>
</evidence>
<sequence>MATELKFCGMRREADILAANACLPDYIGFVFAAGARRAVSPETARELRGALDSRIRAVGVFVDQSPEEIAEIAAQVPLDCIQLHGNESEESLERVRALTGKPVWRAFQVTGNEVLVRAEESRADLLLFDSGKGSGKTFAWEWLRDFSRPYMLAGGLDTENVGEAIRTLSPRGVDVSSALETDGQKDPEKMRAFAEAVRRADSETER</sequence>
<evidence type="ECO:0000256" key="3">
    <source>
        <dbReference type="ARBA" id="ARBA00012572"/>
    </source>
</evidence>
<evidence type="ECO:0000256" key="1">
    <source>
        <dbReference type="ARBA" id="ARBA00001164"/>
    </source>
</evidence>
<keyword evidence="5 9" id="KW-0028">Amino-acid biosynthesis</keyword>
<dbReference type="InterPro" id="IPR001240">
    <property type="entry name" value="PRAI_dom"/>
</dbReference>
<keyword evidence="7 9" id="KW-0057">Aromatic amino acid biosynthesis</keyword>
<dbReference type="CDD" id="cd00405">
    <property type="entry name" value="PRAI"/>
    <property type="match status" value="1"/>
</dbReference>
<dbReference type="InterPro" id="IPR013785">
    <property type="entry name" value="Aldolase_TIM"/>
</dbReference>
<dbReference type="Proteomes" id="UP000018466">
    <property type="component" value="Unassembled WGS sequence"/>
</dbReference>
<evidence type="ECO:0000256" key="2">
    <source>
        <dbReference type="ARBA" id="ARBA00004664"/>
    </source>
</evidence>
<dbReference type="EMBL" id="AGEL01000006">
    <property type="protein sequence ID" value="EHO17040.1"/>
    <property type="molecule type" value="Genomic_DNA"/>
</dbReference>
<dbReference type="SUPFAM" id="SSF51366">
    <property type="entry name" value="Ribulose-phoshate binding barrel"/>
    <property type="match status" value="1"/>
</dbReference>
<comment type="caution">
    <text evidence="11">The sequence shown here is derived from an EMBL/GenBank/DDBJ whole genome shotgun (WGS) entry which is preliminary data.</text>
</comment>
<comment type="catalytic activity">
    <reaction evidence="1 9">
        <text>N-(5-phospho-beta-D-ribosyl)anthranilate = 1-(2-carboxyphenylamino)-1-deoxy-D-ribulose 5-phosphate</text>
        <dbReference type="Rhea" id="RHEA:21540"/>
        <dbReference type="ChEBI" id="CHEBI:18277"/>
        <dbReference type="ChEBI" id="CHEBI:58613"/>
        <dbReference type="EC" id="5.3.1.24"/>
    </reaction>
</comment>
<evidence type="ECO:0000313" key="12">
    <source>
        <dbReference type="Proteomes" id="UP000018466"/>
    </source>
</evidence>
<dbReference type="Gene3D" id="3.20.20.70">
    <property type="entry name" value="Aldolase class I"/>
    <property type="match status" value="1"/>
</dbReference>
<protein>
    <recommendedName>
        <fullName evidence="4 9">N-(5'-phosphoribosyl)anthranilate isomerase</fullName>
        <shortName evidence="9">PRAI</shortName>
        <ecNumber evidence="3 9">5.3.1.24</ecNumber>
    </recommendedName>
</protein>
<evidence type="ECO:0000256" key="7">
    <source>
        <dbReference type="ARBA" id="ARBA00023141"/>
    </source>
</evidence>
<keyword evidence="8 9" id="KW-0413">Isomerase</keyword>
<dbReference type="InterPro" id="IPR044643">
    <property type="entry name" value="TrpF_fam"/>
</dbReference>